<protein>
    <recommendedName>
        <fullName evidence="4">Aminopeptidase</fullName>
    </recommendedName>
</protein>
<dbReference type="GO" id="GO:0070005">
    <property type="term" value="F:cysteine-type aminopeptidase activity"/>
    <property type="evidence" value="ECO:0007669"/>
    <property type="project" value="InterPro"/>
</dbReference>
<dbReference type="Gene3D" id="3.90.70.10">
    <property type="entry name" value="Cysteine proteinases"/>
    <property type="match status" value="1"/>
</dbReference>
<dbReference type="EMBL" id="LOJF01000011">
    <property type="protein sequence ID" value="KUH57914.1"/>
    <property type="molecule type" value="Genomic_DNA"/>
</dbReference>
<dbReference type="SUPFAM" id="SSF54001">
    <property type="entry name" value="Cysteine proteinases"/>
    <property type="match status" value="1"/>
</dbReference>
<dbReference type="Pfam" id="PF03051">
    <property type="entry name" value="Peptidase_C1_2"/>
    <property type="match status" value="2"/>
</dbReference>
<reference evidence="6 7" key="1">
    <citation type="submission" date="2015-12" db="EMBL/GenBank/DDBJ databases">
        <title>Draft Genome Sequence of Olsenella scatoligenes SK9K4T; a Producer of 3-Methylindole- (skatole) and 4-Methylphenol- (p-cresol) Isolated from Pig Feces.</title>
        <authorList>
            <person name="Li X."/>
            <person name="Borg B."/>
            <person name="Canibe N."/>
        </authorList>
    </citation>
    <scope>NUCLEOTIDE SEQUENCE [LARGE SCALE GENOMIC DNA]</scope>
    <source>
        <strain evidence="6 7">SK9K4</strain>
    </source>
</reference>
<dbReference type="PANTHER" id="PTHR10363:SF2">
    <property type="entry name" value="BLEOMYCIN HYDROLASE"/>
    <property type="match status" value="1"/>
</dbReference>
<gene>
    <name evidence="6" type="ORF">AUL39_09535</name>
</gene>
<sequence length="486" mass="53753">MGSIDTGWAREQGAAFGAERANRVARNAVTSMNVMAAARDYTRMRTYHDTYGVSIKRTGEVTNQRQSGRCWMFSAFNVARAATMDLLDVDSFEFSQAFGMFYDKLEKANAMLDHVIALVDRPDNDRELDHVLEWGMSDGGYYFEAMDLIAKWGLVPKDVMPETACTKSSAEMDAQLDRLLRRAAADIRRAHRAGASAEELAAKKDACMANVYRMLSVCLGEPPATFDLEVKVGKKAKVDAAKLTPILPEDAPEKAGAADAKDAEKDTRMLLRDPGITPREFAERYVPFDPNDYVQLVCMPGASRPWKTAWHVLLEEPMVGGTPNRFLNMPQEVLEQAAIASLKAGVPVGMDADVMQEFPRHIEDFPGVLATDGLDLEGLFGVGLKMSREDMLDVRETSLTHAMTFQGVELDDAGEPVAWRVENSWGKDSCKDGYLYMSADWFRTYGGAVTVMRKFVPADVLELWDKAEAVNVEPWDGVAAGLGVRS</sequence>
<evidence type="ECO:0000256" key="5">
    <source>
        <dbReference type="PIRSR" id="PIRSR005700-1"/>
    </source>
</evidence>
<evidence type="ECO:0000256" key="3">
    <source>
        <dbReference type="ARBA" id="ARBA00022807"/>
    </source>
</evidence>
<dbReference type="STRING" id="1299998.AUL39_09535"/>
<dbReference type="RefSeq" id="WP_059055683.1">
    <property type="nucleotide sequence ID" value="NZ_LOJF01000011.1"/>
</dbReference>
<dbReference type="Proteomes" id="UP000054078">
    <property type="component" value="Unassembled WGS sequence"/>
</dbReference>
<comment type="caution">
    <text evidence="6">The sequence shown here is derived from an EMBL/GenBank/DDBJ whole genome shotgun (WGS) entry which is preliminary data.</text>
</comment>
<evidence type="ECO:0000256" key="2">
    <source>
        <dbReference type="ARBA" id="ARBA00022801"/>
    </source>
</evidence>
<dbReference type="PROSITE" id="PS00139">
    <property type="entry name" value="THIOL_PROTEASE_CYS"/>
    <property type="match status" value="1"/>
</dbReference>
<evidence type="ECO:0000256" key="4">
    <source>
        <dbReference type="PIRNR" id="PIRNR005700"/>
    </source>
</evidence>
<dbReference type="InterPro" id="IPR038765">
    <property type="entry name" value="Papain-like_cys_pep_sf"/>
</dbReference>
<dbReference type="GO" id="GO:0009636">
    <property type="term" value="P:response to toxic substance"/>
    <property type="evidence" value="ECO:0007669"/>
    <property type="project" value="TreeGrafter"/>
</dbReference>
<keyword evidence="4" id="KW-0031">Aminopeptidase</keyword>
<name>A0A117J4E1_TRASO</name>
<keyword evidence="3 4" id="KW-0788">Thiol protease</keyword>
<accession>A0A117J4E1</accession>
<keyword evidence="2 4" id="KW-0378">Hydrolase</keyword>
<dbReference type="GO" id="GO:0043418">
    <property type="term" value="P:homocysteine catabolic process"/>
    <property type="evidence" value="ECO:0007669"/>
    <property type="project" value="TreeGrafter"/>
</dbReference>
<dbReference type="PIRSF" id="PIRSF005700">
    <property type="entry name" value="PepC"/>
    <property type="match status" value="1"/>
</dbReference>
<dbReference type="OrthoDB" id="1111399at2"/>
<dbReference type="AlphaFoldDB" id="A0A117J4E1"/>
<evidence type="ECO:0000313" key="6">
    <source>
        <dbReference type="EMBL" id="KUH57914.1"/>
    </source>
</evidence>
<organism evidence="6 7">
    <name type="scientific">Tractidigestivibacter scatoligenes</name>
    <name type="common">Olsenella scatoligenes</name>
    <dbReference type="NCBI Taxonomy" id="1299998"/>
    <lineage>
        <taxon>Bacteria</taxon>
        <taxon>Bacillati</taxon>
        <taxon>Actinomycetota</taxon>
        <taxon>Coriobacteriia</taxon>
        <taxon>Coriobacteriales</taxon>
        <taxon>Atopobiaceae</taxon>
        <taxon>Tractidigestivibacter</taxon>
    </lineage>
</organism>
<proteinExistence type="inferred from homology"/>
<dbReference type="GO" id="GO:0005737">
    <property type="term" value="C:cytoplasm"/>
    <property type="evidence" value="ECO:0007669"/>
    <property type="project" value="TreeGrafter"/>
</dbReference>
<dbReference type="GO" id="GO:0006508">
    <property type="term" value="P:proteolysis"/>
    <property type="evidence" value="ECO:0007669"/>
    <property type="project" value="UniProtKB-KW"/>
</dbReference>
<evidence type="ECO:0000256" key="1">
    <source>
        <dbReference type="ARBA" id="ARBA00022670"/>
    </source>
</evidence>
<evidence type="ECO:0000313" key="7">
    <source>
        <dbReference type="Proteomes" id="UP000054078"/>
    </source>
</evidence>
<feature type="active site" evidence="5">
    <location>
        <position position="70"/>
    </location>
</feature>
<comment type="similarity">
    <text evidence="4">Belongs to the peptidase C1 family.</text>
</comment>
<keyword evidence="7" id="KW-1185">Reference proteome</keyword>
<feature type="active site" evidence="5">
    <location>
        <position position="401"/>
    </location>
</feature>
<dbReference type="InterPro" id="IPR004134">
    <property type="entry name" value="Peptidase_C1B"/>
</dbReference>
<feature type="active site" evidence="5">
    <location>
        <position position="423"/>
    </location>
</feature>
<keyword evidence="1 4" id="KW-0645">Protease</keyword>
<dbReference type="PANTHER" id="PTHR10363">
    <property type="entry name" value="BLEOMYCIN HYDROLASE"/>
    <property type="match status" value="1"/>
</dbReference>
<dbReference type="InterPro" id="IPR000169">
    <property type="entry name" value="Pept_cys_AS"/>
</dbReference>